<reference evidence="1" key="2">
    <citation type="submission" date="2023-06" db="EMBL/GenBank/DDBJ databases">
        <authorList>
            <consortium name="Lawrence Berkeley National Laboratory"/>
            <person name="Haridas S."/>
            <person name="Hensen N."/>
            <person name="Bonometti L."/>
            <person name="Westerberg I."/>
            <person name="Brannstrom I.O."/>
            <person name="Guillou S."/>
            <person name="Cros-Aarteil S."/>
            <person name="Calhoun S."/>
            <person name="Kuo A."/>
            <person name="Mondo S."/>
            <person name="Pangilinan J."/>
            <person name="Riley R."/>
            <person name="LaButti K."/>
            <person name="Andreopoulos B."/>
            <person name="Lipzen A."/>
            <person name="Chen C."/>
            <person name="Yanf M."/>
            <person name="Daum C."/>
            <person name="Ng V."/>
            <person name="Clum A."/>
            <person name="Steindorff A."/>
            <person name="Ohm R."/>
            <person name="Martin F."/>
            <person name="Silar P."/>
            <person name="Natvig D."/>
            <person name="Lalanne C."/>
            <person name="Gautier V."/>
            <person name="Ament-velasquez S.L."/>
            <person name="Kruys A."/>
            <person name="Hutchinson M.I."/>
            <person name="Powell A.J."/>
            <person name="Barry K."/>
            <person name="Miller A.N."/>
            <person name="Grigoriev I.V."/>
            <person name="Debuchy R."/>
            <person name="Gladieux P."/>
            <person name="Thoren M.H."/>
            <person name="Johannesson H."/>
        </authorList>
    </citation>
    <scope>NUCLEOTIDE SEQUENCE</scope>
    <source>
        <strain evidence="1">CBS 232.78</strain>
    </source>
</reference>
<proteinExistence type="predicted"/>
<organism evidence="1 2">
    <name type="scientific">Podospora didyma</name>
    <dbReference type="NCBI Taxonomy" id="330526"/>
    <lineage>
        <taxon>Eukaryota</taxon>
        <taxon>Fungi</taxon>
        <taxon>Dikarya</taxon>
        <taxon>Ascomycota</taxon>
        <taxon>Pezizomycotina</taxon>
        <taxon>Sordariomycetes</taxon>
        <taxon>Sordariomycetidae</taxon>
        <taxon>Sordariales</taxon>
        <taxon>Podosporaceae</taxon>
        <taxon>Podospora</taxon>
    </lineage>
</organism>
<comment type="caution">
    <text evidence="1">The sequence shown here is derived from an EMBL/GenBank/DDBJ whole genome shotgun (WGS) entry which is preliminary data.</text>
</comment>
<dbReference type="Gene3D" id="3.30.710.10">
    <property type="entry name" value="Potassium Channel Kv1.1, Chain A"/>
    <property type="match status" value="1"/>
</dbReference>
<gene>
    <name evidence="1" type="ORF">B0H63DRAFT_447790</name>
</gene>
<sequence>MAGWSPPLTALLRLRIPFFRVAFLGNCREHNGYLELSEDDPAAFELFVQWLYAKRGDEEADKSFPDLELLRRGDTVYAYGEDVPQVSMVGLKPISDLSNLRTYLNLYHLGLK</sequence>
<evidence type="ECO:0000313" key="2">
    <source>
        <dbReference type="Proteomes" id="UP001285441"/>
    </source>
</evidence>
<dbReference type="AlphaFoldDB" id="A0AAE0U0W4"/>
<name>A0AAE0U0W4_9PEZI</name>
<evidence type="ECO:0000313" key="1">
    <source>
        <dbReference type="EMBL" id="KAK3386888.1"/>
    </source>
</evidence>
<dbReference type="InterPro" id="IPR011333">
    <property type="entry name" value="SKP1/BTB/POZ_sf"/>
</dbReference>
<dbReference type="EMBL" id="JAULSW010000003">
    <property type="protein sequence ID" value="KAK3386888.1"/>
    <property type="molecule type" value="Genomic_DNA"/>
</dbReference>
<keyword evidence="2" id="KW-1185">Reference proteome</keyword>
<reference evidence="1" key="1">
    <citation type="journal article" date="2023" name="Mol. Phylogenet. Evol.">
        <title>Genome-scale phylogeny and comparative genomics of the fungal order Sordariales.</title>
        <authorList>
            <person name="Hensen N."/>
            <person name="Bonometti L."/>
            <person name="Westerberg I."/>
            <person name="Brannstrom I.O."/>
            <person name="Guillou S."/>
            <person name="Cros-Aarteil S."/>
            <person name="Calhoun S."/>
            <person name="Haridas S."/>
            <person name="Kuo A."/>
            <person name="Mondo S."/>
            <person name="Pangilinan J."/>
            <person name="Riley R."/>
            <person name="LaButti K."/>
            <person name="Andreopoulos B."/>
            <person name="Lipzen A."/>
            <person name="Chen C."/>
            <person name="Yan M."/>
            <person name="Daum C."/>
            <person name="Ng V."/>
            <person name="Clum A."/>
            <person name="Steindorff A."/>
            <person name="Ohm R.A."/>
            <person name="Martin F."/>
            <person name="Silar P."/>
            <person name="Natvig D.O."/>
            <person name="Lalanne C."/>
            <person name="Gautier V."/>
            <person name="Ament-Velasquez S.L."/>
            <person name="Kruys A."/>
            <person name="Hutchinson M.I."/>
            <person name="Powell A.J."/>
            <person name="Barry K."/>
            <person name="Miller A.N."/>
            <person name="Grigoriev I.V."/>
            <person name="Debuchy R."/>
            <person name="Gladieux P."/>
            <person name="Hiltunen Thoren M."/>
            <person name="Johannesson H."/>
        </authorList>
    </citation>
    <scope>NUCLEOTIDE SEQUENCE</scope>
    <source>
        <strain evidence="1">CBS 232.78</strain>
    </source>
</reference>
<dbReference type="CDD" id="cd18186">
    <property type="entry name" value="BTB_POZ_ZBTB_KLHL-like"/>
    <property type="match status" value="1"/>
</dbReference>
<dbReference type="Proteomes" id="UP001285441">
    <property type="component" value="Unassembled WGS sequence"/>
</dbReference>
<protein>
    <recommendedName>
        <fullName evidence="3">BTB domain-containing protein</fullName>
    </recommendedName>
</protein>
<accession>A0AAE0U0W4</accession>
<evidence type="ECO:0008006" key="3">
    <source>
        <dbReference type="Google" id="ProtNLM"/>
    </source>
</evidence>